<name>A0A382K681_9ZZZZ</name>
<sequence length="377" mass="41842">MAEIDKKIEATKDQKEVAENANPNADLPKKNAVAAEPTHLKNDAEDLGAPVVKPTDSNPDASKSTKEVSGQAPQKHEGKPDAMPTLKKEDAKKETATDTEDKSTVKEGELPAGLKKHLDKKDDKEAKTEEVEAKKDDEKKEDTKEKELDVKEHVDALVAGNTDLSEEFKTKAATIFETAIKSKVKEIAEEMEADYNKKFESETSSAKAELVEKVDSYLSYVVEEWMKENELALERGIKGEIAEDFISGLKKLFEDHYINVPDEKYNVLEDQASKIEALEKKLNESIEKNVELSKSANKYKAAEILDETSKDLTDTAKEKFNKLAEEVDYSTEADFRAKIAIIKESYFKTKDAAGDGHDDVAAGEGQNEDLSNAMAAY</sequence>
<feature type="coiled-coil region" evidence="1">
    <location>
        <begin position="265"/>
        <end position="295"/>
    </location>
</feature>
<feature type="region of interest" description="Disordered" evidence="2">
    <location>
        <begin position="353"/>
        <end position="377"/>
    </location>
</feature>
<feature type="compositionally biased region" description="Basic and acidic residues" evidence="2">
    <location>
        <begin position="119"/>
        <end position="147"/>
    </location>
</feature>
<evidence type="ECO:0000313" key="3">
    <source>
        <dbReference type="EMBL" id="SVC19798.1"/>
    </source>
</evidence>
<feature type="region of interest" description="Disordered" evidence="2">
    <location>
        <begin position="1"/>
        <end position="147"/>
    </location>
</feature>
<accession>A0A382K681</accession>
<organism evidence="3">
    <name type="scientific">marine metagenome</name>
    <dbReference type="NCBI Taxonomy" id="408172"/>
    <lineage>
        <taxon>unclassified sequences</taxon>
        <taxon>metagenomes</taxon>
        <taxon>ecological metagenomes</taxon>
    </lineage>
</organism>
<evidence type="ECO:0000256" key="1">
    <source>
        <dbReference type="SAM" id="Coils"/>
    </source>
</evidence>
<dbReference type="Pfam" id="PF25623">
    <property type="entry name" value="T4_CASP"/>
    <property type="match status" value="1"/>
</dbReference>
<evidence type="ECO:0008006" key="4">
    <source>
        <dbReference type="Google" id="ProtNLM"/>
    </source>
</evidence>
<evidence type="ECO:0000256" key="2">
    <source>
        <dbReference type="SAM" id="MobiDB-lite"/>
    </source>
</evidence>
<feature type="compositionally biased region" description="Basic and acidic residues" evidence="2">
    <location>
        <begin position="74"/>
        <end position="109"/>
    </location>
</feature>
<dbReference type="EMBL" id="UINC01078585">
    <property type="protein sequence ID" value="SVC19798.1"/>
    <property type="molecule type" value="Genomic_DNA"/>
</dbReference>
<feature type="non-terminal residue" evidence="3">
    <location>
        <position position="1"/>
    </location>
</feature>
<dbReference type="AlphaFoldDB" id="A0A382K681"/>
<proteinExistence type="predicted"/>
<dbReference type="InterPro" id="IPR057966">
    <property type="entry name" value="T4_SCAF"/>
</dbReference>
<feature type="non-terminal residue" evidence="3">
    <location>
        <position position="377"/>
    </location>
</feature>
<feature type="compositionally biased region" description="Polar residues" evidence="2">
    <location>
        <begin position="55"/>
        <end position="72"/>
    </location>
</feature>
<gene>
    <name evidence="3" type="ORF">METZ01_LOCUS272652</name>
</gene>
<reference evidence="3" key="1">
    <citation type="submission" date="2018-05" db="EMBL/GenBank/DDBJ databases">
        <authorList>
            <person name="Lanie J.A."/>
            <person name="Ng W.-L."/>
            <person name="Kazmierczak K.M."/>
            <person name="Andrzejewski T.M."/>
            <person name="Davidsen T.M."/>
            <person name="Wayne K.J."/>
            <person name="Tettelin H."/>
            <person name="Glass J.I."/>
            <person name="Rusch D."/>
            <person name="Podicherti R."/>
            <person name="Tsui H.-C.T."/>
            <person name="Winkler M.E."/>
        </authorList>
    </citation>
    <scope>NUCLEOTIDE SEQUENCE</scope>
</reference>
<feature type="compositionally biased region" description="Basic and acidic residues" evidence="2">
    <location>
        <begin position="1"/>
        <end position="18"/>
    </location>
</feature>
<protein>
    <recommendedName>
        <fullName evidence="4">Prohead core protein</fullName>
    </recommendedName>
</protein>
<keyword evidence="1" id="KW-0175">Coiled coil</keyword>